<feature type="signal peptide" evidence="4">
    <location>
        <begin position="1"/>
        <end position="19"/>
    </location>
</feature>
<evidence type="ECO:0000256" key="1">
    <source>
        <dbReference type="SAM" id="Coils"/>
    </source>
</evidence>
<feature type="region of interest" description="Disordered" evidence="2">
    <location>
        <begin position="390"/>
        <end position="468"/>
    </location>
</feature>
<organism evidence="5 6">
    <name type="scientific">Ideonella livida</name>
    <dbReference type="NCBI Taxonomy" id="2707176"/>
    <lineage>
        <taxon>Bacteria</taxon>
        <taxon>Pseudomonadati</taxon>
        <taxon>Pseudomonadota</taxon>
        <taxon>Betaproteobacteria</taxon>
        <taxon>Burkholderiales</taxon>
        <taxon>Sphaerotilaceae</taxon>
        <taxon>Ideonella</taxon>
    </lineage>
</organism>
<name>A0A7C9PHC7_9BURK</name>
<keyword evidence="1" id="KW-0175">Coiled coil</keyword>
<feature type="coiled-coil region" evidence="1">
    <location>
        <begin position="164"/>
        <end position="194"/>
    </location>
</feature>
<keyword evidence="6" id="KW-1185">Reference proteome</keyword>
<evidence type="ECO:0000313" key="6">
    <source>
        <dbReference type="Proteomes" id="UP000484255"/>
    </source>
</evidence>
<evidence type="ECO:0000313" key="5">
    <source>
        <dbReference type="EMBL" id="NDY91748.1"/>
    </source>
</evidence>
<keyword evidence="3" id="KW-0812">Transmembrane</keyword>
<accession>A0A7C9PHC7</accession>
<dbReference type="Proteomes" id="UP000484255">
    <property type="component" value="Unassembled WGS sequence"/>
</dbReference>
<gene>
    <name evidence="5" type="ORF">G3A44_11175</name>
</gene>
<feature type="compositionally biased region" description="Pro residues" evidence="2">
    <location>
        <begin position="395"/>
        <end position="408"/>
    </location>
</feature>
<keyword evidence="3" id="KW-1133">Transmembrane helix</keyword>
<feature type="transmembrane region" description="Helical" evidence="3">
    <location>
        <begin position="34"/>
        <end position="54"/>
    </location>
</feature>
<feature type="compositionally biased region" description="Low complexity" evidence="2">
    <location>
        <begin position="436"/>
        <end position="447"/>
    </location>
</feature>
<keyword evidence="3" id="KW-0472">Membrane</keyword>
<feature type="chain" id="PRO_5028915857" evidence="4">
    <location>
        <begin position="20"/>
        <end position="468"/>
    </location>
</feature>
<sequence>MQFSAALALATTAVGVAMAAAAAAERSGNGPDRWLVTAAAIVLALGAHMLPALARRQPLAWALWLGCVLATLYGHAHFFAAAQHRAGLQRAEGVTAGQQAAAWQVELAAISARPLAVVADEHARQAVRHQQAERAWQRCERGSPGQCQGPQAVQQAAVARLSALDTERQEAQRAQALRERLSQAAGELDRRQAAARQDPVHLELAQLTGLTPPVITLASAVGQSLLVELLAAMLWVLATPPTPAGPGTGSRRQPGPGPATGTMNAVATSAGASVAGALSGGWRPGRRVAVAPAVAAGGLPGTTGQPAPHAEMRWRQAAAATVAGVLPWPPAAWALGAMPPPAPPAWRQAGPQLAPGLPGGWPPVVLRLSDPWTTAAPALCAGTGADAGAEALPRAVPPPAASPGPAPSCTPTAPMSGRSAPPQQPCLFGGLDGDDQAAALQAGAPARPDARPRVRRPLPAGRFGGTGA</sequence>
<comment type="caution">
    <text evidence="5">The sequence shown here is derived from an EMBL/GenBank/DDBJ whole genome shotgun (WGS) entry which is preliminary data.</text>
</comment>
<dbReference type="EMBL" id="JAAGOH010000011">
    <property type="protein sequence ID" value="NDY91748.1"/>
    <property type="molecule type" value="Genomic_DNA"/>
</dbReference>
<reference evidence="5 6" key="1">
    <citation type="submission" date="2020-02" db="EMBL/GenBank/DDBJ databases">
        <title>Ideonella bacterium strain TBM-1.</title>
        <authorList>
            <person name="Chen W.-M."/>
        </authorList>
    </citation>
    <scope>NUCLEOTIDE SEQUENCE [LARGE SCALE GENOMIC DNA]</scope>
    <source>
        <strain evidence="5 6">TBM-1</strain>
    </source>
</reference>
<dbReference type="AlphaFoldDB" id="A0A7C9PHC7"/>
<evidence type="ECO:0000256" key="3">
    <source>
        <dbReference type="SAM" id="Phobius"/>
    </source>
</evidence>
<protein>
    <submittedName>
        <fullName evidence="5">Uncharacterized protein</fullName>
    </submittedName>
</protein>
<keyword evidence="4" id="KW-0732">Signal</keyword>
<evidence type="ECO:0000256" key="2">
    <source>
        <dbReference type="SAM" id="MobiDB-lite"/>
    </source>
</evidence>
<proteinExistence type="predicted"/>
<feature type="region of interest" description="Disordered" evidence="2">
    <location>
        <begin position="241"/>
        <end position="262"/>
    </location>
</feature>
<evidence type="ECO:0000256" key="4">
    <source>
        <dbReference type="SAM" id="SignalP"/>
    </source>
</evidence>
<feature type="transmembrane region" description="Helical" evidence="3">
    <location>
        <begin position="61"/>
        <end position="80"/>
    </location>
</feature>
<dbReference type="RefSeq" id="WP_163457597.1">
    <property type="nucleotide sequence ID" value="NZ_JAAGOH010000011.1"/>
</dbReference>